<reference evidence="4" key="1">
    <citation type="submission" date="2021-03" db="EMBL/GenBank/DDBJ databases">
        <authorList>
            <person name="Tagirdzhanova G."/>
        </authorList>
    </citation>
    <scope>NUCLEOTIDE SEQUENCE</scope>
</reference>
<feature type="region of interest" description="Disordered" evidence="1">
    <location>
        <begin position="816"/>
        <end position="1051"/>
    </location>
</feature>
<feature type="compositionally biased region" description="Low complexity" evidence="1">
    <location>
        <begin position="696"/>
        <end position="707"/>
    </location>
</feature>
<feature type="compositionally biased region" description="Basic and acidic residues" evidence="1">
    <location>
        <begin position="854"/>
        <end position="877"/>
    </location>
</feature>
<dbReference type="AlphaFoldDB" id="A0A8H3IKV9"/>
<feature type="region of interest" description="Disordered" evidence="1">
    <location>
        <begin position="136"/>
        <end position="183"/>
    </location>
</feature>
<feature type="region of interest" description="Disordered" evidence="1">
    <location>
        <begin position="657"/>
        <end position="766"/>
    </location>
</feature>
<dbReference type="CDD" id="cd00063">
    <property type="entry name" value="FN3"/>
    <property type="match status" value="1"/>
</dbReference>
<feature type="compositionally biased region" description="Basic and acidic residues" evidence="1">
    <location>
        <begin position="260"/>
        <end position="277"/>
    </location>
</feature>
<name>A0A8H3IKV9_9LECA</name>
<dbReference type="GO" id="GO:0000793">
    <property type="term" value="C:condensed chromosome"/>
    <property type="evidence" value="ECO:0007669"/>
    <property type="project" value="TreeGrafter"/>
</dbReference>
<feature type="compositionally biased region" description="Basic residues" evidence="1">
    <location>
        <begin position="842"/>
        <end position="853"/>
    </location>
</feature>
<sequence length="1051" mass="116170">MGMPWTSFLLLSTLWITWRVYLVFQKPLDDLEDVLGIDVPPVPEISLSSITKDAILLYWKPPDNYHSPLRQCIQINGVNIEEFEHSDGSVQLAGLQPGHSYGIRAIATNNAGNSTYSRLIQVQTIPRDGNGGVKQLAEADQHHSRRNVSARRVSQPIPHNETLSTPTKQDLDVRNGGEAGESIVPLNARLDALRQSKDEVELDLKREMEESESQKLALYQNRDRVKERLEDQEKEFQEKRKQVNELEKQLKSSQRRKQTKEKSLQQKKTEKQKMQDDIERWMEESVEMEEKIGTLNAQKVTLEGNCSQKMQQMQEKITAIVGEIKSLDEEIKELGIKVNESRKTARVMQDEEDKDSERREQLHEMRMAQLDADFRAIYTEHYQYDADFQRMLEYRTSLAEDRLKNPARYAMLPGVEYSSHLGPVRRNRTGSRMGTSRFGGQQYSTGMSFNTAQNLFQSSPLSMNTRMAYLGPLGSARHQDIDSLTGGALVSPSANQLLPKNLLGDVDEDYISGPGAAEYPHIDTLGQRSGSWDQDPQSPQSMYSASHSALNSPHESFTSIPNLYSIDADGNSVNSTGSPYLQNLTATADTSGSRRRSNIFGFGRQRPKSSVYDLPPLGSLKTGQSQSFPLTPDSEPSARKKNGYSVWASPMANLLSRGTTSVGDDGPETPNLSRKTKRGIFGSKLDPSEVLNPFDRSSSPRPPSTSSHDIGLPRPSSDSNPFGWINTEGMRQRASPLGGDWAAASGTTGWSRSQSRQPSVQFGSASNLSLGSIPIDLDEFGMPYKATQPAPIGTERFNIKTKTKVAPRLNPAAPSFTARLFTKKEKTPKSDLEADGTEPVKVKSKGKGKGKKEKAKDKNQDIRHATSSEFDTGKISEDGSTSHSHTSPRLSRDTYSYTQDDESQSSMPETAPVNSTESQNLSTPTSAVPAKETLMQRITRKSSSSKFSAAWKERGGLFTSKKGGGEPTTPGDLEEDASSDYLGKGSAPDSTTAPGSTLGTPIIGAEKEKTGRLSSSWGRVMSMTGKAKIKSALDKEEKERESLESEDINDE</sequence>
<proteinExistence type="predicted"/>
<evidence type="ECO:0000313" key="4">
    <source>
        <dbReference type="EMBL" id="CAF9931777.1"/>
    </source>
</evidence>
<feature type="compositionally biased region" description="Polar residues" evidence="1">
    <location>
        <begin position="988"/>
        <end position="999"/>
    </location>
</feature>
<feature type="region of interest" description="Disordered" evidence="1">
    <location>
        <begin position="514"/>
        <end position="551"/>
    </location>
</feature>
<evidence type="ECO:0000313" key="5">
    <source>
        <dbReference type="Proteomes" id="UP000664169"/>
    </source>
</evidence>
<dbReference type="GO" id="GO:0000785">
    <property type="term" value="C:chromatin"/>
    <property type="evidence" value="ECO:0007669"/>
    <property type="project" value="TreeGrafter"/>
</dbReference>
<feature type="region of interest" description="Disordered" evidence="1">
    <location>
        <begin position="245"/>
        <end position="277"/>
    </location>
</feature>
<dbReference type="InterPro" id="IPR036116">
    <property type="entry name" value="FN3_sf"/>
</dbReference>
<feature type="domain" description="Fibronectin type-III" evidence="3">
    <location>
        <begin position="40"/>
        <end position="127"/>
    </location>
</feature>
<evidence type="ECO:0000259" key="3">
    <source>
        <dbReference type="PROSITE" id="PS50853"/>
    </source>
</evidence>
<gene>
    <name evidence="4" type="ORF">GOMPHAMPRED_006399</name>
</gene>
<dbReference type="GO" id="GO:0003682">
    <property type="term" value="F:chromatin binding"/>
    <property type="evidence" value="ECO:0007669"/>
    <property type="project" value="TreeGrafter"/>
</dbReference>
<feature type="compositionally biased region" description="Polar residues" evidence="1">
    <location>
        <begin position="878"/>
        <end position="926"/>
    </location>
</feature>
<feature type="compositionally biased region" description="Polar residues" evidence="1">
    <location>
        <begin position="526"/>
        <end position="551"/>
    </location>
</feature>
<dbReference type="PANTHER" id="PTHR43941">
    <property type="entry name" value="STRUCTURAL MAINTENANCE OF CHROMOSOMES PROTEIN 2"/>
    <property type="match status" value="1"/>
</dbReference>
<evidence type="ECO:0000256" key="2">
    <source>
        <dbReference type="SAM" id="SignalP"/>
    </source>
</evidence>
<dbReference type="SUPFAM" id="SSF49265">
    <property type="entry name" value="Fibronectin type III"/>
    <property type="match status" value="1"/>
</dbReference>
<organism evidence="4 5">
    <name type="scientific">Gomphillus americanus</name>
    <dbReference type="NCBI Taxonomy" id="1940652"/>
    <lineage>
        <taxon>Eukaryota</taxon>
        <taxon>Fungi</taxon>
        <taxon>Dikarya</taxon>
        <taxon>Ascomycota</taxon>
        <taxon>Pezizomycotina</taxon>
        <taxon>Lecanoromycetes</taxon>
        <taxon>OSLEUM clade</taxon>
        <taxon>Ostropomycetidae</taxon>
        <taxon>Ostropales</taxon>
        <taxon>Graphidaceae</taxon>
        <taxon>Gomphilloideae</taxon>
        <taxon>Gomphillus</taxon>
    </lineage>
</organism>
<dbReference type="InterPro" id="IPR013783">
    <property type="entry name" value="Ig-like_fold"/>
</dbReference>
<feature type="compositionally biased region" description="Basic and acidic residues" evidence="1">
    <location>
        <begin position="1031"/>
        <end position="1043"/>
    </location>
</feature>
<evidence type="ECO:0000256" key="1">
    <source>
        <dbReference type="SAM" id="MobiDB-lite"/>
    </source>
</evidence>
<keyword evidence="2" id="KW-0732">Signal</keyword>
<dbReference type="Pfam" id="PF00041">
    <property type="entry name" value="fn3"/>
    <property type="match status" value="1"/>
</dbReference>
<dbReference type="GO" id="GO:0007076">
    <property type="term" value="P:mitotic chromosome condensation"/>
    <property type="evidence" value="ECO:0007669"/>
    <property type="project" value="TreeGrafter"/>
</dbReference>
<feature type="region of interest" description="Disordered" evidence="1">
    <location>
        <begin position="584"/>
        <end position="641"/>
    </location>
</feature>
<feature type="compositionally biased region" description="Low complexity" evidence="1">
    <location>
        <begin position="941"/>
        <end position="950"/>
    </location>
</feature>
<dbReference type="OrthoDB" id="5572782at2759"/>
<dbReference type="SMART" id="SM00060">
    <property type="entry name" value="FN3"/>
    <property type="match status" value="1"/>
</dbReference>
<feature type="compositionally biased region" description="Polar residues" evidence="1">
    <location>
        <begin position="745"/>
        <end position="766"/>
    </location>
</feature>
<feature type="signal peptide" evidence="2">
    <location>
        <begin position="1"/>
        <end position="25"/>
    </location>
</feature>
<feature type="chain" id="PRO_5034016603" description="Fibronectin type-III domain-containing protein" evidence="2">
    <location>
        <begin position="26"/>
        <end position="1051"/>
    </location>
</feature>
<comment type="caution">
    <text evidence="4">The sequence shown here is derived from an EMBL/GenBank/DDBJ whole genome shotgun (WGS) entry which is preliminary data.</text>
</comment>
<dbReference type="Proteomes" id="UP000664169">
    <property type="component" value="Unassembled WGS sequence"/>
</dbReference>
<dbReference type="GO" id="GO:0000796">
    <property type="term" value="C:condensin complex"/>
    <property type="evidence" value="ECO:0007669"/>
    <property type="project" value="TreeGrafter"/>
</dbReference>
<dbReference type="PROSITE" id="PS50853">
    <property type="entry name" value="FN3"/>
    <property type="match status" value="1"/>
</dbReference>
<keyword evidence="5" id="KW-1185">Reference proteome</keyword>
<protein>
    <recommendedName>
        <fullName evidence="3">Fibronectin type-III domain-containing protein</fullName>
    </recommendedName>
</protein>
<accession>A0A8H3IKV9</accession>
<dbReference type="InterPro" id="IPR003961">
    <property type="entry name" value="FN3_dom"/>
</dbReference>
<dbReference type="PANTHER" id="PTHR43941:SF1">
    <property type="entry name" value="STRUCTURAL MAINTENANCE OF CHROMOSOMES PROTEIN 2"/>
    <property type="match status" value="1"/>
</dbReference>
<dbReference type="Gene3D" id="2.60.40.10">
    <property type="entry name" value="Immunoglobulins"/>
    <property type="match status" value="1"/>
</dbReference>
<dbReference type="EMBL" id="CAJPDQ010000040">
    <property type="protein sequence ID" value="CAF9931777.1"/>
    <property type="molecule type" value="Genomic_DNA"/>
</dbReference>
<feature type="compositionally biased region" description="Basic and acidic residues" evidence="1">
    <location>
        <begin position="822"/>
        <end position="832"/>
    </location>
</feature>